<sequence length="767" mass="84948">MGHPDPEVETVMGKEASAIEHGPVGHGTTQDGSVNGKTGKGGLETIEFVDPELPTKKYGYPWYIVFILGNEFCERFSYYGMKTVLTLYFLEVLLWSEGTTTLVYHLFSVLCYFTPVFGAMLADGFLGKFNTIFCLSLVYVSGLVLLTLSATPPLGLNVVAGTACGLMLIGFGTGGIKPVVPAYGGDQFREGQEKQREQFFSIFYFAINSGSLISTFVTPILRSEVPCFGDEGCYPLAFGLPAGLLAIAVLAFVAGKPFYRNIPAKQNIIARVFGCCWCAIRNKIATRKTTHHDHWLDYAEDHYPREFLDDVKQLLPVLKLFLPLPMFWALFDQQGSRWTLQATKMDGRITDTFTWKPDQMGIFNPILILALIPFFEGVVFKLLDKFNIPFRALARMFLGMVLAGVAFVIAGIVQIKLDGTIPSPVASFAAEIRTYSTFNCPVLVNYEPDYDLSVDPAFTLPAFGEYDEKKHRTGLAKPGEPNKLPINIVAKDCPLLKNSTFFRKTFSVDMVGTSVNAYILAIDNWEITVKHVDLGEKIKPKEGKARAIFIAPFGFNTVSGGGNMTLINPDVASGKKGHMENIIFDKTQAYFEEKSIVMNSSKVLEPGKYEVWYPNSNASNGIQRIGNERMELPNGGVYVVHLMDSETFDANNKSMGYWKRHDVVPPSSLSMFWQLPQIFVLTVGEVLFSVSGLSFAYSQAPVTMKSVLQAGWLMTVAFGNVIVIIIAGAQLTENQATEFFIFAGLIGAFALLFGFMARMYKYVDAKK</sequence>
<feature type="transmembrane region" description="Helical" evidence="10">
    <location>
        <begin position="739"/>
        <end position="757"/>
    </location>
</feature>
<comment type="similarity">
    <text evidence="2">Belongs to the major facilitator superfamily. Proton-dependent oligopeptide transporter (POT/PTR) (TC 2.A.17) family.</text>
</comment>
<keyword evidence="5" id="KW-0571">Peptide transport</keyword>
<evidence type="ECO:0000256" key="3">
    <source>
        <dbReference type="ARBA" id="ARBA00022448"/>
    </source>
</evidence>
<dbReference type="PROSITE" id="PS01022">
    <property type="entry name" value="PTR2_1"/>
    <property type="match status" value="1"/>
</dbReference>
<dbReference type="AlphaFoldDB" id="A0A1D1VHI3"/>
<feature type="transmembrane region" description="Helical" evidence="10">
    <location>
        <begin position="392"/>
        <end position="413"/>
    </location>
</feature>
<dbReference type="InterPro" id="IPR000109">
    <property type="entry name" value="POT_fam"/>
</dbReference>
<evidence type="ECO:0000256" key="4">
    <source>
        <dbReference type="ARBA" id="ARBA00022692"/>
    </source>
</evidence>
<dbReference type="InterPro" id="IPR036259">
    <property type="entry name" value="MFS_trans_sf"/>
</dbReference>
<dbReference type="GO" id="GO:0016020">
    <property type="term" value="C:membrane"/>
    <property type="evidence" value="ECO:0007669"/>
    <property type="project" value="UniProtKB-SubCell"/>
</dbReference>
<feature type="transmembrane region" description="Helical" evidence="10">
    <location>
        <begin position="314"/>
        <end position="331"/>
    </location>
</feature>
<evidence type="ECO:0000256" key="8">
    <source>
        <dbReference type="ARBA" id="ARBA00023136"/>
    </source>
</evidence>
<keyword evidence="8 10" id="KW-0472">Membrane</keyword>
<feature type="transmembrane region" description="Helical" evidence="10">
    <location>
        <begin position="362"/>
        <end position="380"/>
    </location>
</feature>
<evidence type="ECO:0000256" key="9">
    <source>
        <dbReference type="ARBA" id="ARBA00078114"/>
    </source>
</evidence>
<dbReference type="Proteomes" id="UP000186922">
    <property type="component" value="Unassembled WGS sequence"/>
</dbReference>
<feature type="transmembrane region" description="Helical" evidence="10">
    <location>
        <begin position="201"/>
        <end position="222"/>
    </location>
</feature>
<proteinExistence type="inferred from homology"/>
<organism evidence="11 12">
    <name type="scientific">Ramazzottius varieornatus</name>
    <name type="common">Water bear</name>
    <name type="synonym">Tardigrade</name>
    <dbReference type="NCBI Taxonomy" id="947166"/>
    <lineage>
        <taxon>Eukaryota</taxon>
        <taxon>Metazoa</taxon>
        <taxon>Ecdysozoa</taxon>
        <taxon>Tardigrada</taxon>
        <taxon>Eutardigrada</taxon>
        <taxon>Parachela</taxon>
        <taxon>Hypsibioidea</taxon>
        <taxon>Ramazzottiidae</taxon>
        <taxon>Ramazzottius</taxon>
    </lineage>
</organism>
<comment type="subcellular location">
    <subcellularLocation>
        <location evidence="1">Membrane</location>
        <topology evidence="1">Multi-pass membrane protein</topology>
    </subcellularLocation>
</comment>
<dbReference type="SUPFAM" id="SSF103473">
    <property type="entry name" value="MFS general substrate transporter"/>
    <property type="match status" value="1"/>
</dbReference>
<evidence type="ECO:0000256" key="5">
    <source>
        <dbReference type="ARBA" id="ARBA00022856"/>
    </source>
</evidence>
<feature type="transmembrane region" description="Helical" evidence="10">
    <location>
        <begin position="102"/>
        <end position="122"/>
    </location>
</feature>
<evidence type="ECO:0000313" key="11">
    <source>
        <dbReference type="EMBL" id="GAU99532.1"/>
    </source>
</evidence>
<dbReference type="PANTHER" id="PTHR11654">
    <property type="entry name" value="OLIGOPEPTIDE TRANSPORTER-RELATED"/>
    <property type="match status" value="1"/>
</dbReference>
<accession>A0A1D1VHI3</accession>
<feature type="transmembrane region" description="Helical" evidence="10">
    <location>
        <begin position="710"/>
        <end position="727"/>
    </location>
</feature>
<dbReference type="GO" id="GO:0022857">
    <property type="term" value="F:transmembrane transporter activity"/>
    <property type="evidence" value="ECO:0007669"/>
    <property type="project" value="InterPro"/>
</dbReference>
<dbReference type="GO" id="GO:0006857">
    <property type="term" value="P:oligopeptide transport"/>
    <property type="evidence" value="ECO:0007669"/>
    <property type="project" value="InterPro"/>
</dbReference>
<dbReference type="InterPro" id="IPR018456">
    <property type="entry name" value="PTR2_symporter_CS"/>
</dbReference>
<comment type="caution">
    <text evidence="11">The sequence shown here is derived from an EMBL/GenBank/DDBJ whole genome shotgun (WGS) entry which is preliminary data.</text>
</comment>
<evidence type="ECO:0000313" key="12">
    <source>
        <dbReference type="Proteomes" id="UP000186922"/>
    </source>
</evidence>
<dbReference type="Gene3D" id="1.20.1250.20">
    <property type="entry name" value="MFS general substrate transporter like domains"/>
    <property type="match status" value="2"/>
</dbReference>
<evidence type="ECO:0000256" key="2">
    <source>
        <dbReference type="ARBA" id="ARBA00005982"/>
    </source>
</evidence>
<dbReference type="EMBL" id="BDGG01000005">
    <property type="protein sequence ID" value="GAU99532.1"/>
    <property type="molecule type" value="Genomic_DNA"/>
</dbReference>
<evidence type="ECO:0000256" key="1">
    <source>
        <dbReference type="ARBA" id="ARBA00004141"/>
    </source>
</evidence>
<feature type="transmembrane region" description="Helical" evidence="10">
    <location>
        <begin position="154"/>
        <end position="180"/>
    </location>
</feature>
<keyword evidence="3" id="KW-0813">Transport</keyword>
<keyword evidence="12" id="KW-1185">Reference proteome</keyword>
<dbReference type="Pfam" id="PF00854">
    <property type="entry name" value="PTR2"/>
    <property type="match status" value="2"/>
</dbReference>
<keyword evidence="6" id="KW-0653">Protein transport</keyword>
<feature type="transmembrane region" description="Helical" evidence="10">
    <location>
        <begin position="129"/>
        <end position="148"/>
    </location>
</feature>
<reference evidence="11 12" key="1">
    <citation type="journal article" date="2016" name="Nat. Commun.">
        <title>Extremotolerant tardigrade genome and improved radiotolerance of human cultured cells by tardigrade-unique protein.</title>
        <authorList>
            <person name="Hashimoto T."/>
            <person name="Horikawa D.D."/>
            <person name="Saito Y."/>
            <person name="Kuwahara H."/>
            <person name="Kozuka-Hata H."/>
            <person name="Shin-I T."/>
            <person name="Minakuchi Y."/>
            <person name="Ohishi K."/>
            <person name="Motoyama A."/>
            <person name="Aizu T."/>
            <person name="Enomoto A."/>
            <person name="Kondo K."/>
            <person name="Tanaka S."/>
            <person name="Hara Y."/>
            <person name="Koshikawa S."/>
            <person name="Sagara H."/>
            <person name="Miura T."/>
            <person name="Yokobori S."/>
            <person name="Miyagawa K."/>
            <person name="Suzuki Y."/>
            <person name="Kubo T."/>
            <person name="Oyama M."/>
            <person name="Kohara Y."/>
            <person name="Fujiyama A."/>
            <person name="Arakawa K."/>
            <person name="Katayama T."/>
            <person name="Toyoda A."/>
            <person name="Kunieda T."/>
        </authorList>
    </citation>
    <scope>NUCLEOTIDE SEQUENCE [LARGE SCALE GENOMIC DNA]</scope>
    <source>
        <strain evidence="11 12">YOKOZUNA-1</strain>
    </source>
</reference>
<dbReference type="GO" id="GO:0015031">
    <property type="term" value="P:protein transport"/>
    <property type="evidence" value="ECO:0007669"/>
    <property type="project" value="UniProtKB-KW"/>
</dbReference>
<gene>
    <name evidence="11" type="primary">RvY_10523-1</name>
    <name evidence="11" type="synonym">RvY_10523.1</name>
    <name evidence="11" type="ORF">RvY_10523</name>
</gene>
<dbReference type="FunFam" id="1.20.1250.20:FF:000049">
    <property type="entry name" value="Solute carrier family 15 member 2"/>
    <property type="match status" value="1"/>
</dbReference>
<feature type="transmembrane region" description="Helical" evidence="10">
    <location>
        <begin position="678"/>
        <end position="698"/>
    </location>
</feature>
<evidence type="ECO:0000256" key="7">
    <source>
        <dbReference type="ARBA" id="ARBA00022989"/>
    </source>
</evidence>
<evidence type="ECO:0000256" key="10">
    <source>
        <dbReference type="SAM" id="Phobius"/>
    </source>
</evidence>
<keyword evidence="4 10" id="KW-0812">Transmembrane</keyword>
<evidence type="ECO:0000256" key="6">
    <source>
        <dbReference type="ARBA" id="ARBA00022927"/>
    </source>
</evidence>
<dbReference type="STRING" id="947166.A0A1D1VHI3"/>
<protein>
    <recommendedName>
        <fullName evidence="9">Oligopeptide transporter 1</fullName>
    </recommendedName>
</protein>
<name>A0A1D1VHI3_RAMVA</name>
<keyword evidence="7 10" id="KW-1133">Transmembrane helix</keyword>
<feature type="transmembrane region" description="Helical" evidence="10">
    <location>
        <begin position="234"/>
        <end position="255"/>
    </location>
</feature>
<dbReference type="OrthoDB" id="205993at2759"/>